<evidence type="ECO:0000259" key="6">
    <source>
        <dbReference type="PROSITE" id="PS50110"/>
    </source>
</evidence>
<keyword evidence="2" id="KW-0902">Two-component regulatory system</keyword>
<accession>A0ABV1KEM2</accession>
<dbReference type="Pfam" id="PF00072">
    <property type="entry name" value="Response_reg"/>
    <property type="match status" value="1"/>
</dbReference>
<feature type="DNA-binding region" description="OmpR/PhoB-type" evidence="5">
    <location>
        <begin position="120"/>
        <end position="213"/>
    </location>
</feature>
<evidence type="ECO:0000313" key="8">
    <source>
        <dbReference type="EMBL" id="MEQ3552789.1"/>
    </source>
</evidence>
<name>A0ABV1KEM2_9PSEU</name>
<dbReference type="SUPFAM" id="SSF52172">
    <property type="entry name" value="CheY-like"/>
    <property type="match status" value="1"/>
</dbReference>
<evidence type="ECO:0000256" key="1">
    <source>
        <dbReference type="ARBA" id="ARBA00022553"/>
    </source>
</evidence>
<keyword evidence="1 4" id="KW-0597">Phosphoprotein</keyword>
<feature type="modified residue" description="4-aspartylphosphate" evidence="4">
    <location>
        <position position="47"/>
    </location>
</feature>
<dbReference type="RefSeq" id="WP_349299856.1">
    <property type="nucleotide sequence ID" value="NZ_JBEDNQ010000008.1"/>
</dbReference>
<dbReference type="Pfam" id="PF00486">
    <property type="entry name" value="Trans_reg_C"/>
    <property type="match status" value="1"/>
</dbReference>
<dbReference type="InterPro" id="IPR001789">
    <property type="entry name" value="Sig_transdc_resp-reg_receiver"/>
</dbReference>
<keyword evidence="9" id="KW-1185">Reference proteome</keyword>
<evidence type="ECO:0000259" key="7">
    <source>
        <dbReference type="PROSITE" id="PS51755"/>
    </source>
</evidence>
<dbReference type="Gene3D" id="1.10.10.10">
    <property type="entry name" value="Winged helix-like DNA-binding domain superfamily/Winged helix DNA-binding domain"/>
    <property type="match status" value="1"/>
</dbReference>
<dbReference type="CDD" id="cd00383">
    <property type="entry name" value="trans_reg_C"/>
    <property type="match status" value="1"/>
</dbReference>
<dbReference type="SMART" id="SM00862">
    <property type="entry name" value="Trans_reg_C"/>
    <property type="match status" value="1"/>
</dbReference>
<dbReference type="PANTHER" id="PTHR48111">
    <property type="entry name" value="REGULATOR OF RPOS"/>
    <property type="match status" value="1"/>
</dbReference>
<dbReference type="InterPro" id="IPR011006">
    <property type="entry name" value="CheY-like_superfamily"/>
</dbReference>
<dbReference type="InterPro" id="IPR039420">
    <property type="entry name" value="WalR-like"/>
</dbReference>
<dbReference type="SMART" id="SM00448">
    <property type="entry name" value="REC"/>
    <property type="match status" value="1"/>
</dbReference>
<dbReference type="PROSITE" id="PS51755">
    <property type="entry name" value="OMPR_PHOB"/>
    <property type="match status" value="1"/>
</dbReference>
<organism evidence="8 9">
    <name type="scientific">Pseudonocardia nematodicida</name>
    <dbReference type="NCBI Taxonomy" id="1206997"/>
    <lineage>
        <taxon>Bacteria</taxon>
        <taxon>Bacillati</taxon>
        <taxon>Actinomycetota</taxon>
        <taxon>Actinomycetes</taxon>
        <taxon>Pseudonocardiales</taxon>
        <taxon>Pseudonocardiaceae</taxon>
        <taxon>Pseudonocardia</taxon>
    </lineage>
</organism>
<feature type="domain" description="Response regulatory" evidence="6">
    <location>
        <begin position="1"/>
        <end position="111"/>
    </location>
</feature>
<protein>
    <submittedName>
        <fullName evidence="8">Response regulator transcription factor</fullName>
    </submittedName>
</protein>
<dbReference type="PROSITE" id="PS50110">
    <property type="entry name" value="RESPONSE_REGULATORY"/>
    <property type="match status" value="1"/>
</dbReference>
<dbReference type="EMBL" id="JBEDNQ010000008">
    <property type="protein sequence ID" value="MEQ3552789.1"/>
    <property type="molecule type" value="Genomic_DNA"/>
</dbReference>
<sequence>MLVVDPDTERAAHLAQELGRHEIRSAVTASAIEALHRYSEVDIVLLDLDLPDRAGFDLCRSLVALSGIPIIAMTARPEEVDRVLGLQAGADDCVVRPVGLYELRARIDAVLRRFRSGAPPIGAGTGGLSLDPVERRVRVGDAEVELSRKEFDMLHMLVRAGGGVVSRSRLLREVWDGSYSRRTIDTHVNSVRNKLGDAAWIETVRGVGYRMGRP</sequence>
<dbReference type="InterPro" id="IPR036388">
    <property type="entry name" value="WH-like_DNA-bd_sf"/>
</dbReference>
<keyword evidence="3 5" id="KW-0238">DNA-binding</keyword>
<dbReference type="PANTHER" id="PTHR48111:SF40">
    <property type="entry name" value="PHOSPHATE REGULON TRANSCRIPTIONAL REGULATORY PROTEIN PHOB"/>
    <property type="match status" value="1"/>
</dbReference>
<gene>
    <name evidence="8" type="ORF">WIS52_20165</name>
</gene>
<reference evidence="8 9" key="1">
    <citation type="submission" date="2024-03" db="EMBL/GenBank/DDBJ databases">
        <title>Draft genome sequence of Pseudonocardia nematodicida JCM 31783.</title>
        <authorList>
            <person name="Butdee W."/>
            <person name="Duangmal K."/>
        </authorList>
    </citation>
    <scope>NUCLEOTIDE SEQUENCE [LARGE SCALE GENOMIC DNA]</scope>
    <source>
        <strain evidence="8 9">JCM 31783</strain>
    </source>
</reference>
<dbReference type="Gene3D" id="3.40.50.2300">
    <property type="match status" value="1"/>
</dbReference>
<evidence type="ECO:0000256" key="5">
    <source>
        <dbReference type="PROSITE-ProRule" id="PRU01091"/>
    </source>
</evidence>
<proteinExistence type="predicted"/>
<comment type="caution">
    <text evidence="8">The sequence shown here is derived from an EMBL/GenBank/DDBJ whole genome shotgun (WGS) entry which is preliminary data.</text>
</comment>
<evidence type="ECO:0000313" key="9">
    <source>
        <dbReference type="Proteomes" id="UP001494902"/>
    </source>
</evidence>
<evidence type="ECO:0000256" key="2">
    <source>
        <dbReference type="ARBA" id="ARBA00023012"/>
    </source>
</evidence>
<feature type="domain" description="OmpR/PhoB-type" evidence="7">
    <location>
        <begin position="120"/>
        <end position="213"/>
    </location>
</feature>
<dbReference type="InterPro" id="IPR001867">
    <property type="entry name" value="OmpR/PhoB-type_DNA-bd"/>
</dbReference>
<evidence type="ECO:0000256" key="4">
    <source>
        <dbReference type="PROSITE-ProRule" id="PRU00169"/>
    </source>
</evidence>
<evidence type="ECO:0000256" key="3">
    <source>
        <dbReference type="ARBA" id="ARBA00023125"/>
    </source>
</evidence>
<dbReference type="Gene3D" id="6.10.250.690">
    <property type="match status" value="1"/>
</dbReference>
<dbReference type="Proteomes" id="UP001494902">
    <property type="component" value="Unassembled WGS sequence"/>
</dbReference>